<reference evidence="2" key="1">
    <citation type="journal article" date="2011" name="Nat. Genet.">
        <title>The Arabidopsis lyrata genome sequence and the basis of rapid genome size change.</title>
        <authorList>
            <person name="Hu T.T."/>
            <person name="Pattyn P."/>
            <person name="Bakker E.G."/>
            <person name="Cao J."/>
            <person name="Cheng J.-F."/>
            <person name="Clark R.M."/>
            <person name="Fahlgren N."/>
            <person name="Fawcett J.A."/>
            <person name="Grimwood J."/>
            <person name="Gundlach H."/>
            <person name="Haberer G."/>
            <person name="Hollister J.D."/>
            <person name="Ossowski S."/>
            <person name="Ottilar R.P."/>
            <person name="Salamov A.A."/>
            <person name="Schneeberger K."/>
            <person name="Spannagl M."/>
            <person name="Wang X."/>
            <person name="Yang L."/>
            <person name="Nasrallah M.E."/>
            <person name="Bergelson J."/>
            <person name="Carrington J.C."/>
            <person name="Gaut B.S."/>
            <person name="Schmutz J."/>
            <person name="Mayer K.F.X."/>
            <person name="Van de Peer Y."/>
            <person name="Grigoriev I.V."/>
            <person name="Nordborg M."/>
            <person name="Weigel D."/>
            <person name="Guo Y.-L."/>
        </authorList>
    </citation>
    <scope>NUCLEOTIDE SEQUENCE [LARGE SCALE GENOMIC DNA]</scope>
    <source>
        <strain evidence="2">cv. MN47</strain>
    </source>
</reference>
<gene>
    <name evidence="1" type="ORF">ARALYDRAFT_893812</name>
</gene>
<dbReference type="AlphaFoldDB" id="D7KZ18"/>
<protein>
    <submittedName>
        <fullName evidence="1">Uncharacterized protein</fullName>
    </submittedName>
</protein>
<keyword evidence="2" id="KW-1185">Reference proteome</keyword>
<organism evidence="2">
    <name type="scientific">Arabidopsis lyrata subsp. lyrata</name>
    <name type="common">Lyre-leaved rock-cress</name>
    <dbReference type="NCBI Taxonomy" id="81972"/>
    <lineage>
        <taxon>Eukaryota</taxon>
        <taxon>Viridiplantae</taxon>
        <taxon>Streptophyta</taxon>
        <taxon>Embryophyta</taxon>
        <taxon>Tracheophyta</taxon>
        <taxon>Spermatophyta</taxon>
        <taxon>Magnoliopsida</taxon>
        <taxon>eudicotyledons</taxon>
        <taxon>Gunneridae</taxon>
        <taxon>Pentapetalae</taxon>
        <taxon>rosids</taxon>
        <taxon>malvids</taxon>
        <taxon>Brassicales</taxon>
        <taxon>Brassicaceae</taxon>
        <taxon>Camelineae</taxon>
        <taxon>Arabidopsis</taxon>
    </lineage>
</organism>
<evidence type="ECO:0000313" key="2">
    <source>
        <dbReference type="Proteomes" id="UP000008694"/>
    </source>
</evidence>
<accession>D7KZ18</accession>
<evidence type="ECO:0000313" key="1">
    <source>
        <dbReference type="EMBL" id="EFH64550.1"/>
    </source>
</evidence>
<dbReference type="EMBL" id="GL348714">
    <property type="protein sequence ID" value="EFH64550.1"/>
    <property type="molecule type" value="Genomic_DNA"/>
</dbReference>
<sequence length="93" mass="10433">MANHKVVTVVFACQEKCFVEAAIRPMAWPSFKAQSGAIKSFLRSIPEWKLVLETKTCGYNLMLLLAFRLGFQVFSNLKGFAPLFVNAVSVRGY</sequence>
<proteinExistence type="predicted"/>
<dbReference type="Gramene" id="scaffold_200886.1">
    <property type="protein sequence ID" value="scaffold_200886.1"/>
    <property type="gene ID" value="scaffold_200886.1"/>
</dbReference>
<name>D7KZ18_ARALL</name>
<dbReference type="HOGENOM" id="CLU_2402657_0_0_1"/>
<dbReference type="Proteomes" id="UP000008694">
    <property type="component" value="Unassembled WGS sequence"/>
</dbReference>